<dbReference type="GO" id="GO:0004497">
    <property type="term" value="F:monooxygenase activity"/>
    <property type="evidence" value="ECO:0007669"/>
    <property type="project" value="UniProtKB-ARBA"/>
</dbReference>
<dbReference type="Pfam" id="PF13806">
    <property type="entry name" value="Rieske_2"/>
    <property type="match status" value="1"/>
</dbReference>
<dbReference type="PROSITE" id="PS51300">
    <property type="entry name" value="NIRD"/>
    <property type="match status" value="1"/>
</dbReference>
<evidence type="ECO:0000256" key="3">
    <source>
        <dbReference type="ARBA" id="ARBA00023002"/>
    </source>
</evidence>
<evidence type="ECO:0000256" key="2">
    <source>
        <dbReference type="ARBA" id="ARBA00022723"/>
    </source>
</evidence>
<keyword evidence="3" id="KW-0560">Oxidoreductase</keyword>
<dbReference type="SUPFAM" id="SSF50022">
    <property type="entry name" value="ISP domain"/>
    <property type="match status" value="1"/>
</dbReference>
<dbReference type="AlphaFoldDB" id="A0A1H0ZD92"/>
<protein>
    <submittedName>
        <fullName evidence="8">Assimilatory nitrite reductase (NAD(P)H) small subunit</fullName>
    </submittedName>
</protein>
<dbReference type="Gene3D" id="2.102.10.10">
    <property type="entry name" value="Rieske [2Fe-2S] iron-sulphur domain"/>
    <property type="match status" value="1"/>
</dbReference>
<dbReference type="EMBL" id="FNKH01000002">
    <property type="protein sequence ID" value="SDQ25076.1"/>
    <property type="molecule type" value="Genomic_DNA"/>
</dbReference>
<gene>
    <name evidence="8" type="ORF">SAMN04489742_0267</name>
</gene>
<organism evidence="8 9">
    <name type="scientific">Crystallibacter crystallopoietes</name>
    <dbReference type="NCBI Taxonomy" id="37928"/>
    <lineage>
        <taxon>Bacteria</taxon>
        <taxon>Bacillati</taxon>
        <taxon>Actinomycetota</taxon>
        <taxon>Actinomycetes</taxon>
        <taxon>Micrococcales</taxon>
        <taxon>Micrococcaceae</taxon>
        <taxon>Crystallibacter</taxon>
    </lineage>
</organism>
<evidence type="ECO:0000259" key="7">
    <source>
        <dbReference type="PROSITE" id="PS51296"/>
    </source>
</evidence>
<keyword evidence="2" id="KW-0479">Metal-binding</keyword>
<evidence type="ECO:0000256" key="4">
    <source>
        <dbReference type="ARBA" id="ARBA00023004"/>
    </source>
</evidence>
<dbReference type="InterPro" id="IPR017941">
    <property type="entry name" value="Rieske_2Fe-2S"/>
</dbReference>
<keyword evidence="4" id="KW-0408">Iron</keyword>
<name>A0A1H0ZD92_9MICC</name>
<keyword evidence="6" id="KW-0534">Nitrate assimilation</keyword>
<dbReference type="STRING" id="37928.SAMN04489742_0267"/>
<feature type="domain" description="Rieske" evidence="7">
    <location>
        <begin position="29"/>
        <end position="129"/>
    </location>
</feature>
<dbReference type="GO" id="GO:0042128">
    <property type="term" value="P:nitrate assimilation"/>
    <property type="evidence" value="ECO:0007669"/>
    <property type="project" value="UniProtKB-KW"/>
</dbReference>
<proteinExistence type="predicted"/>
<evidence type="ECO:0000313" key="9">
    <source>
        <dbReference type="Proteomes" id="UP000181917"/>
    </source>
</evidence>
<dbReference type="GO" id="GO:0016705">
    <property type="term" value="F:oxidoreductase activity, acting on paired donors, with incorporation or reduction of molecular oxygen"/>
    <property type="evidence" value="ECO:0007669"/>
    <property type="project" value="UniProtKB-ARBA"/>
</dbReference>
<dbReference type="GO" id="GO:0008942">
    <property type="term" value="F:nitrite reductase [NAD(P)H] activity"/>
    <property type="evidence" value="ECO:0007669"/>
    <property type="project" value="InterPro"/>
</dbReference>
<dbReference type="InterPro" id="IPR017881">
    <property type="entry name" value="NirD"/>
</dbReference>
<accession>A0A1H0ZD92</accession>
<dbReference type="GO" id="GO:0051537">
    <property type="term" value="F:2 iron, 2 sulfur cluster binding"/>
    <property type="evidence" value="ECO:0007669"/>
    <property type="project" value="UniProtKB-KW"/>
</dbReference>
<dbReference type="PROSITE" id="PS51296">
    <property type="entry name" value="RIESKE"/>
    <property type="match status" value="1"/>
</dbReference>
<evidence type="ECO:0000313" key="8">
    <source>
        <dbReference type="EMBL" id="SDQ25076.1"/>
    </source>
</evidence>
<sequence>MMTVLTAPEIDPAAGTLPDALAADALDWHTVCRVADLEVAWGEAALIDGEQVALIKVSASEVYAVAHRDPVTGAHVMARGIVGNKGWHRTLASPLHKEVYDLATGECFTDPALALRVYPVRLREGMVTVGLPADAAVGIAA</sequence>
<dbReference type="GO" id="GO:0046872">
    <property type="term" value="F:metal ion binding"/>
    <property type="evidence" value="ECO:0007669"/>
    <property type="project" value="UniProtKB-KW"/>
</dbReference>
<dbReference type="Proteomes" id="UP000181917">
    <property type="component" value="Unassembled WGS sequence"/>
</dbReference>
<keyword evidence="5" id="KW-0411">Iron-sulfur</keyword>
<dbReference type="NCBIfam" id="TIGR02378">
    <property type="entry name" value="nirD_assim_sml"/>
    <property type="match status" value="1"/>
</dbReference>
<keyword evidence="1" id="KW-0001">2Fe-2S</keyword>
<keyword evidence="9" id="KW-1185">Reference proteome</keyword>
<evidence type="ECO:0000256" key="6">
    <source>
        <dbReference type="ARBA" id="ARBA00023063"/>
    </source>
</evidence>
<reference evidence="8 9" key="1">
    <citation type="submission" date="2016-10" db="EMBL/GenBank/DDBJ databases">
        <authorList>
            <person name="de Groot N.N."/>
        </authorList>
    </citation>
    <scope>NUCLEOTIDE SEQUENCE [LARGE SCALE GENOMIC DNA]</scope>
    <source>
        <strain evidence="8 9">DSM 20117</strain>
    </source>
</reference>
<evidence type="ECO:0000256" key="5">
    <source>
        <dbReference type="ARBA" id="ARBA00023014"/>
    </source>
</evidence>
<dbReference type="PANTHER" id="PTHR40562">
    <property type="match status" value="1"/>
</dbReference>
<dbReference type="PANTHER" id="PTHR40562:SF1">
    <property type="entry name" value="NITRITE REDUCTASE (NADH) SMALL SUBUNIT"/>
    <property type="match status" value="1"/>
</dbReference>
<evidence type="ECO:0000256" key="1">
    <source>
        <dbReference type="ARBA" id="ARBA00022714"/>
    </source>
</evidence>
<dbReference type="InterPro" id="IPR036922">
    <property type="entry name" value="Rieske_2Fe-2S_sf"/>
</dbReference>
<dbReference type="InterPro" id="IPR012748">
    <property type="entry name" value="Rieske-like_NirD"/>
</dbReference>